<evidence type="ECO:0000256" key="1">
    <source>
        <dbReference type="SAM" id="MobiDB-lite"/>
    </source>
</evidence>
<dbReference type="Proteomes" id="UP000823775">
    <property type="component" value="Unassembled WGS sequence"/>
</dbReference>
<reference evidence="2 3" key="1">
    <citation type="journal article" date="2021" name="BMC Genomics">
        <title>Datura genome reveals duplications of psychoactive alkaloid biosynthetic genes and high mutation rate following tissue culture.</title>
        <authorList>
            <person name="Rajewski A."/>
            <person name="Carter-House D."/>
            <person name="Stajich J."/>
            <person name="Litt A."/>
        </authorList>
    </citation>
    <scope>NUCLEOTIDE SEQUENCE [LARGE SCALE GENOMIC DNA]</scope>
    <source>
        <strain evidence="2">AR-01</strain>
    </source>
</reference>
<feature type="compositionally biased region" description="Polar residues" evidence="1">
    <location>
        <begin position="56"/>
        <end position="65"/>
    </location>
</feature>
<keyword evidence="3" id="KW-1185">Reference proteome</keyword>
<feature type="region of interest" description="Disordered" evidence="1">
    <location>
        <begin position="52"/>
        <end position="108"/>
    </location>
</feature>
<organism evidence="2 3">
    <name type="scientific">Datura stramonium</name>
    <name type="common">Jimsonweed</name>
    <name type="synonym">Common thornapple</name>
    <dbReference type="NCBI Taxonomy" id="4076"/>
    <lineage>
        <taxon>Eukaryota</taxon>
        <taxon>Viridiplantae</taxon>
        <taxon>Streptophyta</taxon>
        <taxon>Embryophyta</taxon>
        <taxon>Tracheophyta</taxon>
        <taxon>Spermatophyta</taxon>
        <taxon>Magnoliopsida</taxon>
        <taxon>eudicotyledons</taxon>
        <taxon>Gunneridae</taxon>
        <taxon>Pentapetalae</taxon>
        <taxon>asterids</taxon>
        <taxon>lamiids</taxon>
        <taxon>Solanales</taxon>
        <taxon>Solanaceae</taxon>
        <taxon>Solanoideae</taxon>
        <taxon>Datureae</taxon>
        <taxon>Datura</taxon>
    </lineage>
</organism>
<name>A0ABS8VPU0_DATST</name>
<gene>
    <name evidence="2" type="ORF">HAX54_039694</name>
</gene>
<proteinExistence type="predicted"/>
<dbReference type="EMBL" id="JACEIK010005524">
    <property type="protein sequence ID" value="MCE0481715.1"/>
    <property type="molecule type" value="Genomic_DNA"/>
</dbReference>
<accession>A0ABS8VPU0</accession>
<comment type="caution">
    <text evidence="2">The sequence shown here is derived from an EMBL/GenBank/DDBJ whole genome shotgun (WGS) entry which is preliminary data.</text>
</comment>
<feature type="non-terminal residue" evidence="2">
    <location>
        <position position="1"/>
    </location>
</feature>
<sequence length="108" mass="12448">HNRYNITRLSYSSQDFKKVDTTDKTTLVVWNLEGVRSEANDQEAVAAIEGAKSPRNRQTTEITGETSDENPELEQLTAEQKQKKSKSNRGWGYPRKHTQYCSEKRFIP</sequence>
<evidence type="ECO:0000313" key="3">
    <source>
        <dbReference type="Proteomes" id="UP000823775"/>
    </source>
</evidence>
<evidence type="ECO:0000313" key="2">
    <source>
        <dbReference type="EMBL" id="MCE0481715.1"/>
    </source>
</evidence>
<protein>
    <submittedName>
        <fullName evidence="2">Uncharacterized protein</fullName>
    </submittedName>
</protein>